<feature type="compositionally biased region" description="Acidic residues" evidence="1">
    <location>
        <begin position="726"/>
        <end position="735"/>
    </location>
</feature>
<sequence length="753" mass="84422">MLSQSVATFSFCSCVEEDAIKQKGDQTDVEPQFSPLTPYQTEDSLPPPVYGVLEDGSETIATEKLQVPEQVRSWSKQYGTKITQRSEISPPLYGKSLSSLRSDSEKGKQKSWDIPPGAKLIGYNVQMIAGYIPTVYLNNINQKYGKESWQSEELNPPTDIYMKYRPGYRMNMNYKSNGKNNKVDTVVARTDWPKVNGDGDQLRDESVDKTNFTQKKSRFLEKREDSAVIDKISDTTSATVMDFADFLWPIDGGKTKVQEQNKRSESKSELSLSSTTMGSISFGPSTEANLSNLQQSVDIITTTNVSSRDSRNRLGAEISKNSVSTSTKSISHMISLHDADPTLFNLFHIGKGNSQTGRSITAQNKNELGKNRYDDEVIGNSASVSNKSHGGSRKGLPSLHEFASAKPRMNYTDRLFLSHATLIPEKLSEMQVLRNSRILVPVVVPETITKSKIDRNPFVTEIPIIKEYGRETALNSDGLQDFQITQPASFQKKLLGTVNALKQMIEVDTTSSESEEDYSKTKQNMDGNGGNSFPSSSEGWKLGDSDKSSSRSMNISEKEKGKKIDHHQNLNGTFGYEEPFHGREFSDSDQDSVDELPKRRPMELIDPENQNSDDDNRRKNGNFKDDYGGNDDDNIDDIDSDNDDDDDDDDHPDNPKVEFSGEETFQSQENSENMQSNDGHIFSPGQIPNFVEWLSSLPIQPAFPFNTNSAGIGKLRKDKETQETQNYDDSEEEEGGQFQEYRFMLSKNVPYQL</sequence>
<feature type="region of interest" description="Disordered" evidence="1">
    <location>
        <begin position="256"/>
        <end position="278"/>
    </location>
</feature>
<accession>A0A915PV40</accession>
<proteinExistence type="predicted"/>
<dbReference type="AlphaFoldDB" id="A0A915PV40"/>
<dbReference type="WBParaSite" id="sdigi.contig35.g2445.t1">
    <property type="protein sequence ID" value="sdigi.contig35.g2445.t1"/>
    <property type="gene ID" value="sdigi.contig35.g2445"/>
</dbReference>
<protein>
    <submittedName>
        <fullName evidence="3">Uncharacterized protein</fullName>
    </submittedName>
</protein>
<evidence type="ECO:0000313" key="2">
    <source>
        <dbReference type="Proteomes" id="UP000887581"/>
    </source>
</evidence>
<feature type="region of interest" description="Disordered" evidence="1">
    <location>
        <begin position="508"/>
        <end position="686"/>
    </location>
</feature>
<feature type="region of interest" description="Disordered" evidence="1">
    <location>
        <begin position="710"/>
        <end position="741"/>
    </location>
</feature>
<keyword evidence="2" id="KW-1185">Reference proteome</keyword>
<evidence type="ECO:0000256" key="1">
    <source>
        <dbReference type="SAM" id="MobiDB-lite"/>
    </source>
</evidence>
<dbReference type="Proteomes" id="UP000887581">
    <property type="component" value="Unplaced"/>
</dbReference>
<evidence type="ECO:0000313" key="3">
    <source>
        <dbReference type="WBParaSite" id="sdigi.contig35.g2445.t1"/>
    </source>
</evidence>
<feature type="compositionally biased region" description="Basic and acidic residues" evidence="1">
    <location>
        <begin position="256"/>
        <end position="268"/>
    </location>
</feature>
<reference evidence="3" key="1">
    <citation type="submission" date="2022-11" db="UniProtKB">
        <authorList>
            <consortium name="WormBaseParasite"/>
        </authorList>
    </citation>
    <scope>IDENTIFICATION</scope>
</reference>
<feature type="compositionally biased region" description="Acidic residues" evidence="1">
    <location>
        <begin position="628"/>
        <end position="651"/>
    </location>
</feature>
<feature type="compositionally biased region" description="Polar residues" evidence="1">
    <location>
        <begin position="663"/>
        <end position="678"/>
    </location>
</feature>
<name>A0A915PV40_9BILA</name>
<organism evidence="2 3">
    <name type="scientific">Setaria digitata</name>
    <dbReference type="NCBI Taxonomy" id="48799"/>
    <lineage>
        <taxon>Eukaryota</taxon>
        <taxon>Metazoa</taxon>
        <taxon>Ecdysozoa</taxon>
        <taxon>Nematoda</taxon>
        <taxon>Chromadorea</taxon>
        <taxon>Rhabditida</taxon>
        <taxon>Spirurina</taxon>
        <taxon>Spiruromorpha</taxon>
        <taxon>Filarioidea</taxon>
        <taxon>Setariidae</taxon>
        <taxon>Setaria</taxon>
    </lineage>
</organism>
<feature type="compositionally biased region" description="Polar residues" evidence="1">
    <location>
        <begin position="521"/>
        <end position="538"/>
    </location>
</feature>
<feature type="compositionally biased region" description="Basic and acidic residues" evidence="1">
    <location>
        <begin position="556"/>
        <end position="568"/>
    </location>
</feature>
<feature type="compositionally biased region" description="Basic and acidic residues" evidence="1">
    <location>
        <begin position="614"/>
        <end position="627"/>
    </location>
</feature>